<feature type="domain" description="GIY-YIG" evidence="3">
    <location>
        <begin position="66"/>
        <end position="152"/>
    </location>
</feature>
<gene>
    <name evidence="4" type="primary">orf296</name>
</gene>
<dbReference type="CDD" id="cd10445">
    <property type="entry name" value="GIY-YIG_bI1_like"/>
    <property type="match status" value="1"/>
</dbReference>
<evidence type="ECO:0000313" key="4">
    <source>
        <dbReference type="EMBL" id="QGN66691.1"/>
    </source>
</evidence>
<dbReference type="GO" id="GO:0004519">
    <property type="term" value="F:endonuclease activity"/>
    <property type="evidence" value="ECO:0007669"/>
    <property type="project" value="InterPro"/>
</dbReference>
<dbReference type="RefSeq" id="YP_009722289.1">
    <property type="nucleotide sequence ID" value="NC_045397.1"/>
</dbReference>
<dbReference type="PROSITE" id="PS51257">
    <property type="entry name" value="PROKAR_LIPOPROTEIN"/>
    <property type="match status" value="1"/>
</dbReference>
<proteinExistence type="predicted"/>
<dbReference type="SMART" id="SM00496">
    <property type="entry name" value="IENR2"/>
    <property type="match status" value="4"/>
</dbReference>
<feature type="region of interest" description="Disordered" evidence="2">
    <location>
        <begin position="174"/>
        <end position="201"/>
    </location>
</feature>
<dbReference type="AlphaFoldDB" id="A0A650AFL6"/>
<dbReference type="EMBL" id="MK527108">
    <property type="protein sequence ID" value="QGN66691.1"/>
    <property type="molecule type" value="Genomic_DNA"/>
</dbReference>
<feature type="compositionally biased region" description="Basic and acidic residues" evidence="2">
    <location>
        <begin position="192"/>
        <end position="201"/>
    </location>
</feature>
<dbReference type="GO" id="GO:0003677">
    <property type="term" value="F:DNA binding"/>
    <property type="evidence" value="ECO:0007669"/>
    <property type="project" value="InterPro"/>
</dbReference>
<organism evidence="4">
    <name type="scientific">Morchella importuna</name>
    <dbReference type="NCBI Taxonomy" id="1174673"/>
    <lineage>
        <taxon>Eukaryota</taxon>
        <taxon>Fungi</taxon>
        <taxon>Dikarya</taxon>
        <taxon>Ascomycota</taxon>
        <taxon>Pezizomycotina</taxon>
        <taxon>Pezizomycetes</taxon>
        <taxon>Pezizales</taxon>
        <taxon>Morchellaceae</taxon>
        <taxon>Morchella</taxon>
    </lineage>
</organism>
<keyword evidence="4" id="KW-0496">Mitochondrion</keyword>
<dbReference type="NCBIfam" id="TIGR01453">
    <property type="entry name" value="grpIintron_endo"/>
    <property type="match status" value="1"/>
</dbReference>
<dbReference type="Pfam" id="PF01541">
    <property type="entry name" value="GIY-YIG"/>
    <property type="match status" value="1"/>
</dbReference>
<dbReference type="SMART" id="SM00465">
    <property type="entry name" value="GIYc"/>
    <property type="match status" value="1"/>
</dbReference>
<dbReference type="Gene3D" id="3.40.1440.10">
    <property type="entry name" value="GIY-YIG endonuclease"/>
    <property type="match status" value="1"/>
</dbReference>
<dbReference type="PROSITE" id="PS50164">
    <property type="entry name" value="GIY_YIG"/>
    <property type="match status" value="1"/>
</dbReference>
<reference evidence="4" key="1">
    <citation type="submission" date="2019-02" db="EMBL/GenBank/DDBJ databases">
        <title>The largest mitochondrial genome of Morchella importuna (272.2 kb) among fungi reservoir of numerous mitochondrial ORFs, repeatitive sequences and nuclear genome horizontal transfer.</title>
        <authorList>
            <person name="Liu W."/>
            <person name="Bian Y."/>
        </authorList>
    </citation>
    <scope>NUCLEOTIDE SEQUENCE</scope>
</reference>
<dbReference type="InterPro" id="IPR035901">
    <property type="entry name" value="GIY-YIG_endonuc_sf"/>
</dbReference>
<dbReference type="Gene3D" id="1.10.10.10">
    <property type="entry name" value="Winged helix-like DNA-binding domain superfamily/Winged helix DNA-binding domain"/>
    <property type="match status" value="1"/>
</dbReference>
<dbReference type="InterPro" id="IPR003611">
    <property type="entry name" value="NUMOD3"/>
</dbReference>
<comment type="similarity">
    <text evidence="1">To endonucleases of group I introns of fungi and phage.</text>
</comment>
<feature type="compositionally biased region" description="Polar residues" evidence="2">
    <location>
        <begin position="181"/>
        <end position="191"/>
    </location>
</feature>
<evidence type="ECO:0000259" key="3">
    <source>
        <dbReference type="PROSITE" id="PS50164"/>
    </source>
</evidence>
<dbReference type="SUPFAM" id="SSF82771">
    <property type="entry name" value="GIY-YIG endonuclease"/>
    <property type="match status" value="1"/>
</dbReference>
<dbReference type="GeneID" id="42906119"/>
<dbReference type="InterPro" id="IPR036388">
    <property type="entry name" value="WH-like_DNA-bd_sf"/>
</dbReference>
<name>A0A650AFL6_9PEZI</name>
<dbReference type="InterPro" id="IPR006350">
    <property type="entry name" value="Intron_endoG1"/>
</dbReference>
<sequence length="296" mass="33079">MKMISTNFNSVIVSCPTKFFLGPYEGIVAKRAFSTNVVDLSATCDPVKVYENADSQKLEILADNNGKSGIYMWKNLSSGKIYVGSAKDIKRRLSSYYNVNYLLNESSMHINSALLLYGYASFSLSILEYCSEENLIQREQYYIDILQPGYNICKTAGSTLGKLHSDDAKERISNAKKGTNEGENNSFYSKTHSVESRKKMSDIKRGTTLSEAVKAKVSASMLGKKFTEEHKANLSSAQPNCKKLSVLDLETGIETIYNSISDAERKMELPASSIRANLRSKSKNAYRGRYVFKIEN</sequence>
<dbReference type="InterPro" id="IPR000305">
    <property type="entry name" value="GIY-YIG_endonuc"/>
</dbReference>
<geneLocation type="mitochondrion" evidence="4"/>
<evidence type="ECO:0000256" key="1">
    <source>
        <dbReference type="ARBA" id="ARBA00010045"/>
    </source>
</evidence>
<evidence type="ECO:0000256" key="2">
    <source>
        <dbReference type="SAM" id="MobiDB-lite"/>
    </source>
</evidence>
<dbReference type="Pfam" id="PF07460">
    <property type="entry name" value="NUMOD3"/>
    <property type="match status" value="1"/>
</dbReference>
<accession>A0A650AFL6</accession>
<protein>
    <recommendedName>
        <fullName evidence="3">GIY-YIG domain-containing protein</fullName>
    </recommendedName>
</protein>
<dbReference type="SUPFAM" id="SSF64496">
    <property type="entry name" value="DNA-binding domain of intron-encoded endonucleases"/>
    <property type="match status" value="2"/>
</dbReference>